<dbReference type="EMBL" id="KB445569">
    <property type="protein sequence ID" value="EMD97323.1"/>
    <property type="molecule type" value="Genomic_DNA"/>
</dbReference>
<dbReference type="OrthoDB" id="3783614at2759"/>
<reference evidence="1 2" key="1">
    <citation type="journal article" date="2012" name="PLoS Pathog.">
        <title>Diverse lifestyles and strategies of plant pathogenesis encoded in the genomes of eighteen Dothideomycetes fungi.</title>
        <authorList>
            <person name="Ohm R.A."/>
            <person name="Feau N."/>
            <person name="Henrissat B."/>
            <person name="Schoch C.L."/>
            <person name="Horwitz B.A."/>
            <person name="Barry K.W."/>
            <person name="Condon B.J."/>
            <person name="Copeland A.C."/>
            <person name="Dhillon B."/>
            <person name="Glaser F."/>
            <person name="Hesse C.N."/>
            <person name="Kosti I."/>
            <person name="LaButti K."/>
            <person name="Lindquist E.A."/>
            <person name="Lucas S."/>
            <person name="Salamov A.A."/>
            <person name="Bradshaw R.E."/>
            <person name="Ciuffetti L."/>
            <person name="Hamelin R.C."/>
            <person name="Kema G.H.J."/>
            <person name="Lawrence C."/>
            <person name="Scott J.A."/>
            <person name="Spatafora J.W."/>
            <person name="Turgeon B.G."/>
            <person name="de Wit P.J.G.M."/>
            <person name="Zhong S."/>
            <person name="Goodwin S.B."/>
            <person name="Grigoriev I.V."/>
        </authorList>
    </citation>
    <scope>NUCLEOTIDE SEQUENCE [LARGE SCALE GENOMIC DNA]</scope>
    <source>
        <strain evidence="2">C5 / ATCC 48332 / race O</strain>
    </source>
</reference>
<reference evidence="2" key="2">
    <citation type="journal article" date="2013" name="PLoS Genet.">
        <title>Comparative genome structure, secondary metabolite, and effector coding capacity across Cochliobolus pathogens.</title>
        <authorList>
            <person name="Condon B.J."/>
            <person name="Leng Y."/>
            <person name="Wu D."/>
            <person name="Bushley K.E."/>
            <person name="Ohm R.A."/>
            <person name="Otillar R."/>
            <person name="Martin J."/>
            <person name="Schackwitz W."/>
            <person name="Grimwood J."/>
            <person name="MohdZainudin N."/>
            <person name="Xue C."/>
            <person name="Wang R."/>
            <person name="Manning V.A."/>
            <person name="Dhillon B."/>
            <person name="Tu Z.J."/>
            <person name="Steffenson B.J."/>
            <person name="Salamov A."/>
            <person name="Sun H."/>
            <person name="Lowry S."/>
            <person name="LaButti K."/>
            <person name="Han J."/>
            <person name="Copeland A."/>
            <person name="Lindquist E."/>
            <person name="Barry K."/>
            <person name="Schmutz J."/>
            <person name="Baker S.E."/>
            <person name="Ciuffetti L.M."/>
            <person name="Grigoriev I.V."/>
            <person name="Zhong S."/>
            <person name="Turgeon B.G."/>
        </authorList>
    </citation>
    <scope>NUCLEOTIDE SEQUENCE [LARGE SCALE GENOMIC DNA]</scope>
    <source>
        <strain evidence="2">C5 / ATCC 48332 / race O</strain>
    </source>
</reference>
<accession>M2VCA3</accession>
<keyword evidence="2" id="KW-1185">Reference proteome</keyword>
<dbReference type="HOGENOM" id="CLU_1917380_0_0_1"/>
<protein>
    <submittedName>
        <fullName evidence="1">Uncharacterized protein</fullName>
    </submittedName>
</protein>
<name>M2VCA3_COCH5</name>
<dbReference type="AlphaFoldDB" id="M2VCA3"/>
<dbReference type="Proteomes" id="UP000016936">
    <property type="component" value="Unassembled WGS sequence"/>
</dbReference>
<evidence type="ECO:0000313" key="1">
    <source>
        <dbReference type="EMBL" id="EMD97323.1"/>
    </source>
</evidence>
<sequence length="154" mass="16980">MLPAPLILATTLPSFLPSPAAPLTNFFHKIAFDLDTIGRTRQTALLEETARVAYAAAGIPVNIAVWNMHIPETHHFERILESGLQPMGLGGGFRVVVFQGKGWLKNTGVLGDAEWRWSGKGVVVKGNLVEFRDVDAWGWGVMDGMGDWVQRVLW</sequence>
<gene>
    <name evidence="1" type="ORF">COCHEDRAFT_1164096</name>
</gene>
<evidence type="ECO:0000313" key="2">
    <source>
        <dbReference type="Proteomes" id="UP000016936"/>
    </source>
</evidence>
<proteinExistence type="predicted"/>
<organism evidence="1 2">
    <name type="scientific">Cochliobolus heterostrophus (strain C5 / ATCC 48332 / race O)</name>
    <name type="common">Southern corn leaf blight fungus</name>
    <name type="synonym">Bipolaris maydis</name>
    <dbReference type="NCBI Taxonomy" id="701091"/>
    <lineage>
        <taxon>Eukaryota</taxon>
        <taxon>Fungi</taxon>
        <taxon>Dikarya</taxon>
        <taxon>Ascomycota</taxon>
        <taxon>Pezizomycotina</taxon>
        <taxon>Dothideomycetes</taxon>
        <taxon>Pleosporomycetidae</taxon>
        <taxon>Pleosporales</taxon>
        <taxon>Pleosporineae</taxon>
        <taxon>Pleosporaceae</taxon>
        <taxon>Bipolaris</taxon>
    </lineage>
</organism>